<keyword evidence="5" id="KW-0503">Monooxygenase</keyword>
<evidence type="ECO:0000256" key="6">
    <source>
        <dbReference type="SAM" id="Phobius"/>
    </source>
</evidence>
<evidence type="ECO:0000256" key="5">
    <source>
        <dbReference type="RuleBase" id="RU000461"/>
    </source>
</evidence>
<dbReference type="Pfam" id="PF00067">
    <property type="entry name" value="p450"/>
    <property type="match status" value="1"/>
</dbReference>
<keyword evidence="8" id="KW-1185">Reference proteome</keyword>
<dbReference type="GO" id="GO:0004497">
    <property type="term" value="F:monooxygenase activity"/>
    <property type="evidence" value="ECO:0007669"/>
    <property type="project" value="UniProtKB-KW"/>
</dbReference>
<reference evidence="7 8" key="1">
    <citation type="journal article" date="2016" name="Nat. Commun.">
        <title>Ectomycorrhizal ecology is imprinted in the genome of the dominant symbiotic fungus Cenococcum geophilum.</title>
        <authorList>
            <consortium name="DOE Joint Genome Institute"/>
            <person name="Peter M."/>
            <person name="Kohler A."/>
            <person name="Ohm R.A."/>
            <person name="Kuo A."/>
            <person name="Krutzmann J."/>
            <person name="Morin E."/>
            <person name="Arend M."/>
            <person name="Barry K.W."/>
            <person name="Binder M."/>
            <person name="Choi C."/>
            <person name="Clum A."/>
            <person name="Copeland A."/>
            <person name="Grisel N."/>
            <person name="Haridas S."/>
            <person name="Kipfer T."/>
            <person name="LaButti K."/>
            <person name="Lindquist E."/>
            <person name="Lipzen A."/>
            <person name="Maire R."/>
            <person name="Meier B."/>
            <person name="Mihaltcheva S."/>
            <person name="Molinier V."/>
            <person name="Murat C."/>
            <person name="Poggeler S."/>
            <person name="Quandt C.A."/>
            <person name="Sperisen C."/>
            <person name="Tritt A."/>
            <person name="Tisserant E."/>
            <person name="Crous P.W."/>
            <person name="Henrissat B."/>
            <person name="Nehls U."/>
            <person name="Egli S."/>
            <person name="Spatafora J.W."/>
            <person name="Grigoriev I.V."/>
            <person name="Martin F.M."/>
        </authorList>
    </citation>
    <scope>NUCLEOTIDE SEQUENCE [LARGE SCALE GENOMIC DNA]</scope>
    <source>
        <strain evidence="7 8">CBS 207.34</strain>
    </source>
</reference>
<dbReference type="GO" id="GO:0005506">
    <property type="term" value="F:iron ion binding"/>
    <property type="evidence" value="ECO:0007669"/>
    <property type="project" value="InterPro"/>
</dbReference>
<dbReference type="OrthoDB" id="3945418at2759"/>
<comment type="cofactor">
    <cofactor evidence="1 4">
        <name>heme</name>
        <dbReference type="ChEBI" id="CHEBI:30413"/>
    </cofactor>
</comment>
<dbReference type="InterPro" id="IPR050121">
    <property type="entry name" value="Cytochrome_P450_monoxygenase"/>
</dbReference>
<evidence type="ECO:0000256" key="1">
    <source>
        <dbReference type="ARBA" id="ARBA00001971"/>
    </source>
</evidence>
<evidence type="ECO:0000313" key="8">
    <source>
        <dbReference type="Proteomes" id="UP000250140"/>
    </source>
</evidence>
<keyword evidence="4 5" id="KW-0349">Heme</keyword>
<dbReference type="GO" id="GO:0016705">
    <property type="term" value="F:oxidoreductase activity, acting on paired donors, with incorporation or reduction of molecular oxygen"/>
    <property type="evidence" value="ECO:0007669"/>
    <property type="project" value="InterPro"/>
</dbReference>
<keyword evidence="5" id="KW-0560">Oxidoreductase</keyword>
<dbReference type="PANTHER" id="PTHR24305">
    <property type="entry name" value="CYTOCHROME P450"/>
    <property type="match status" value="1"/>
</dbReference>
<organism evidence="7 8">
    <name type="scientific">Glonium stellatum</name>
    <dbReference type="NCBI Taxonomy" id="574774"/>
    <lineage>
        <taxon>Eukaryota</taxon>
        <taxon>Fungi</taxon>
        <taxon>Dikarya</taxon>
        <taxon>Ascomycota</taxon>
        <taxon>Pezizomycotina</taxon>
        <taxon>Dothideomycetes</taxon>
        <taxon>Pleosporomycetidae</taxon>
        <taxon>Gloniales</taxon>
        <taxon>Gloniaceae</taxon>
        <taxon>Glonium</taxon>
    </lineage>
</organism>
<name>A0A8E2F024_9PEZI</name>
<dbReference type="Gene3D" id="1.10.630.10">
    <property type="entry name" value="Cytochrome P450"/>
    <property type="match status" value="1"/>
</dbReference>
<dbReference type="InterPro" id="IPR036396">
    <property type="entry name" value="Cyt_P450_sf"/>
</dbReference>
<feature type="transmembrane region" description="Helical" evidence="6">
    <location>
        <begin position="15"/>
        <end position="32"/>
    </location>
</feature>
<gene>
    <name evidence="7" type="ORF">AOQ84DRAFT_340852</name>
</gene>
<dbReference type="Proteomes" id="UP000250140">
    <property type="component" value="Unassembled WGS sequence"/>
</dbReference>
<sequence length="511" mass="58294">MDLPLLDVLPFPRTISSIVLILSLLFLSRLVYRLYFHPLARFPGPKLAAATSLYNAYYDIMQSGLVKRLPELHKYYGPIIRIQPNQLHVADLESYNQIFKVGTQFDKLWHNNPFLTGSLQSLESLPEAKKRKEFLNPFFSKVTIRNVERYLLRAKLDQFLQTLQDVARKGNVIDFSLAFRCLTADTIMDYCFQQDLDALHEDNFESATVKAFSEGFDMAVMSTYFPKIFALLNVIIFSLPEYMQEKYFAPVYGFKTMQRRVQHFRSTPNATNTKIPTMFDTMLSPDRSKGQVTPSERDMVADGCLMIAAGTDTTANALGLATWHITGSPKIHERLVKELTTAMPNRDDTVDSTALEGEGFEYLRAVVKETLRLAFGVPGRMPRRVPKGGAQLSGQFVPYGVSSYVSSCIYVHNTSAASFPNPFAFDPERWLCAPETYKEREKRMLSFSRGSRACIGINLAYTSLHLTLAHLFRRFEVEVHSWTTEEDMEWNDRFVPVPKGKLRGIVRERAS</sequence>
<keyword evidence="6" id="KW-0472">Membrane</keyword>
<protein>
    <submittedName>
        <fullName evidence="7">Cytochrome P450</fullName>
    </submittedName>
</protein>
<dbReference type="EMBL" id="KV749717">
    <property type="protein sequence ID" value="OCL08092.1"/>
    <property type="molecule type" value="Genomic_DNA"/>
</dbReference>
<keyword evidence="6" id="KW-1133">Transmembrane helix</keyword>
<evidence type="ECO:0000256" key="2">
    <source>
        <dbReference type="ARBA" id="ARBA00022723"/>
    </source>
</evidence>
<keyword evidence="3 4" id="KW-0408">Iron</keyword>
<dbReference type="InterPro" id="IPR001128">
    <property type="entry name" value="Cyt_P450"/>
</dbReference>
<keyword evidence="6" id="KW-0812">Transmembrane</keyword>
<dbReference type="InterPro" id="IPR017972">
    <property type="entry name" value="Cyt_P450_CS"/>
</dbReference>
<evidence type="ECO:0000256" key="4">
    <source>
        <dbReference type="PIRSR" id="PIRSR602401-1"/>
    </source>
</evidence>
<dbReference type="InterPro" id="IPR002401">
    <property type="entry name" value="Cyt_P450_E_grp-I"/>
</dbReference>
<dbReference type="PANTHER" id="PTHR24305:SF152">
    <property type="entry name" value="P450, PUTATIVE (EUROFUNG)-RELATED"/>
    <property type="match status" value="1"/>
</dbReference>
<dbReference type="PROSITE" id="PS00086">
    <property type="entry name" value="CYTOCHROME_P450"/>
    <property type="match status" value="1"/>
</dbReference>
<comment type="similarity">
    <text evidence="5">Belongs to the cytochrome P450 family.</text>
</comment>
<dbReference type="PRINTS" id="PR00463">
    <property type="entry name" value="EP450I"/>
</dbReference>
<evidence type="ECO:0000256" key="3">
    <source>
        <dbReference type="ARBA" id="ARBA00023004"/>
    </source>
</evidence>
<accession>A0A8E2F024</accession>
<dbReference type="AlphaFoldDB" id="A0A8E2F024"/>
<dbReference type="CDD" id="cd11062">
    <property type="entry name" value="CYP58-like"/>
    <property type="match status" value="1"/>
</dbReference>
<keyword evidence="2 4" id="KW-0479">Metal-binding</keyword>
<evidence type="ECO:0000313" key="7">
    <source>
        <dbReference type="EMBL" id="OCL08092.1"/>
    </source>
</evidence>
<proteinExistence type="inferred from homology"/>
<dbReference type="SUPFAM" id="SSF48264">
    <property type="entry name" value="Cytochrome P450"/>
    <property type="match status" value="1"/>
</dbReference>
<feature type="binding site" description="axial binding residue" evidence="4">
    <location>
        <position position="454"/>
    </location>
    <ligand>
        <name>heme</name>
        <dbReference type="ChEBI" id="CHEBI:30413"/>
    </ligand>
    <ligandPart>
        <name>Fe</name>
        <dbReference type="ChEBI" id="CHEBI:18248"/>
    </ligandPart>
</feature>
<dbReference type="PRINTS" id="PR00385">
    <property type="entry name" value="P450"/>
</dbReference>
<dbReference type="GO" id="GO:0020037">
    <property type="term" value="F:heme binding"/>
    <property type="evidence" value="ECO:0007669"/>
    <property type="project" value="InterPro"/>
</dbReference>